<dbReference type="Proteomes" id="UP000216442">
    <property type="component" value="Unassembled WGS sequence"/>
</dbReference>
<evidence type="ECO:0000313" key="2">
    <source>
        <dbReference type="Proteomes" id="UP000216442"/>
    </source>
</evidence>
<protein>
    <submittedName>
        <fullName evidence="1">Uncharacterized protein</fullName>
    </submittedName>
</protein>
<proteinExistence type="predicted"/>
<gene>
    <name evidence="1" type="ORF">CIT26_30185</name>
</gene>
<reference evidence="1 2" key="1">
    <citation type="submission" date="2017-08" db="EMBL/GenBank/DDBJ databases">
        <title>Mesorhizobium wenxinae sp. nov., a novel rhizobial species isolated from root nodules of chickpea (Cicer arietinum L.).</title>
        <authorList>
            <person name="Zhang J."/>
        </authorList>
    </citation>
    <scope>NUCLEOTIDE SEQUENCE [LARGE SCALE GENOMIC DNA]</scope>
    <source>
        <strain evidence="1 2">SDW018</strain>
    </source>
</reference>
<accession>A0A271LB78</accession>
<name>A0A271LB78_9HYPH</name>
<sequence length="75" mass="8318">MIDRLNLDPALYPSDLESLKSVFDQLSQESHIQPGSPEAENVASDLVRLFQAGLSDETCLLIAARARHRDLRRAG</sequence>
<keyword evidence="2" id="KW-1185">Reference proteome</keyword>
<dbReference type="OrthoDB" id="8377127at2"/>
<evidence type="ECO:0000313" key="1">
    <source>
        <dbReference type="EMBL" id="PAQ05391.1"/>
    </source>
</evidence>
<dbReference type="AlphaFoldDB" id="A0A271LB78"/>
<dbReference type="EMBL" id="NPKJ01000072">
    <property type="protein sequence ID" value="PAQ05391.1"/>
    <property type="molecule type" value="Genomic_DNA"/>
</dbReference>
<organism evidence="1 2">
    <name type="scientific">Mesorhizobium temperatum</name>
    <dbReference type="NCBI Taxonomy" id="241416"/>
    <lineage>
        <taxon>Bacteria</taxon>
        <taxon>Pseudomonadati</taxon>
        <taxon>Pseudomonadota</taxon>
        <taxon>Alphaproteobacteria</taxon>
        <taxon>Hyphomicrobiales</taxon>
        <taxon>Phyllobacteriaceae</taxon>
        <taxon>Mesorhizobium</taxon>
    </lineage>
</organism>
<dbReference type="RefSeq" id="WP_095495981.1">
    <property type="nucleotide sequence ID" value="NZ_NPKJ01000072.1"/>
</dbReference>
<comment type="caution">
    <text evidence="1">The sequence shown here is derived from an EMBL/GenBank/DDBJ whole genome shotgun (WGS) entry which is preliminary data.</text>
</comment>